<sequence>MDAMYKSNNRDYDRSDSWHHNGGNARPFSYMEEPRRQPRPVPAPVEPQWRRDPWPPAPPVPAPDYSPPSRRLKSALKPNYM</sequence>
<organism evidence="1 2">
    <name type="scientific">Choristoneura fumiferana</name>
    <name type="common">Spruce budworm moth</name>
    <name type="synonym">Archips fumiferana</name>
    <dbReference type="NCBI Taxonomy" id="7141"/>
    <lineage>
        <taxon>Eukaryota</taxon>
        <taxon>Metazoa</taxon>
        <taxon>Ecdysozoa</taxon>
        <taxon>Arthropoda</taxon>
        <taxon>Hexapoda</taxon>
        <taxon>Insecta</taxon>
        <taxon>Pterygota</taxon>
        <taxon>Neoptera</taxon>
        <taxon>Endopterygota</taxon>
        <taxon>Lepidoptera</taxon>
        <taxon>Glossata</taxon>
        <taxon>Ditrysia</taxon>
        <taxon>Tortricoidea</taxon>
        <taxon>Tortricidae</taxon>
        <taxon>Tortricinae</taxon>
        <taxon>Choristoneura</taxon>
    </lineage>
</organism>
<proteinExistence type="predicted"/>
<keyword evidence="2" id="KW-1185">Reference proteome</keyword>
<name>A0ACC0K3U4_CHOFU</name>
<reference evidence="1 2" key="1">
    <citation type="journal article" date="2022" name="Genome Biol. Evol.">
        <title>The Spruce Budworm Genome: Reconstructing the Evolutionary History of Antifreeze Proteins.</title>
        <authorList>
            <person name="Beliveau C."/>
            <person name="Gagne P."/>
            <person name="Picq S."/>
            <person name="Vernygora O."/>
            <person name="Keeling C.I."/>
            <person name="Pinkney K."/>
            <person name="Doucet D."/>
            <person name="Wen F."/>
            <person name="Johnston J.S."/>
            <person name="Maaroufi H."/>
            <person name="Boyle B."/>
            <person name="Laroche J."/>
            <person name="Dewar K."/>
            <person name="Juretic N."/>
            <person name="Blackburn G."/>
            <person name="Nisole A."/>
            <person name="Brunet B."/>
            <person name="Brandao M."/>
            <person name="Lumley L."/>
            <person name="Duan J."/>
            <person name="Quan G."/>
            <person name="Lucarotti C.J."/>
            <person name="Roe A.D."/>
            <person name="Sperling F.A.H."/>
            <person name="Levesque R.C."/>
            <person name="Cusson M."/>
        </authorList>
    </citation>
    <scope>NUCLEOTIDE SEQUENCE [LARGE SCALE GENOMIC DNA]</scope>
    <source>
        <strain evidence="1">Glfc:IPQL:Cfum</strain>
    </source>
</reference>
<evidence type="ECO:0000313" key="1">
    <source>
        <dbReference type="EMBL" id="KAI8430883.1"/>
    </source>
</evidence>
<gene>
    <name evidence="1" type="ORF">MSG28_001014</name>
</gene>
<evidence type="ECO:0000313" key="2">
    <source>
        <dbReference type="Proteomes" id="UP001064048"/>
    </source>
</evidence>
<comment type="caution">
    <text evidence="1">The sequence shown here is derived from an EMBL/GenBank/DDBJ whole genome shotgun (WGS) entry which is preliminary data.</text>
</comment>
<dbReference type="EMBL" id="CM046131">
    <property type="protein sequence ID" value="KAI8430883.1"/>
    <property type="molecule type" value="Genomic_DNA"/>
</dbReference>
<dbReference type="Proteomes" id="UP001064048">
    <property type="component" value="Chromosome Z"/>
</dbReference>
<protein>
    <submittedName>
        <fullName evidence="1">Uncharacterized protein</fullName>
    </submittedName>
</protein>
<accession>A0ACC0K3U4</accession>